<dbReference type="EMBL" id="MT142632">
    <property type="protein sequence ID" value="QJA86379.1"/>
    <property type="molecule type" value="Genomic_DNA"/>
</dbReference>
<evidence type="ECO:0000313" key="2">
    <source>
        <dbReference type="EMBL" id="QJA86379.1"/>
    </source>
</evidence>
<dbReference type="GO" id="GO:0004523">
    <property type="term" value="F:RNA-DNA hybrid ribonuclease activity"/>
    <property type="evidence" value="ECO:0007669"/>
    <property type="project" value="InterPro"/>
</dbReference>
<name>A0A6M3KWL3_9ZZZZ</name>
<sequence>MKVYCDSSTTEACFVINGSEPIVQPYPEPVTNNVGEYKAVILALEWIANNLPAKIDDIDVFTDSLLVVNQSLGLWKVSKKGKHLIPYRDMVIFFLTAFDATIDWVSREENPAGKVLEQRSKHVICKRN</sequence>
<gene>
    <name evidence="2" type="ORF">MM415B02086_0003</name>
</gene>
<reference evidence="2" key="1">
    <citation type="submission" date="2020-03" db="EMBL/GenBank/DDBJ databases">
        <title>The deep terrestrial virosphere.</title>
        <authorList>
            <person name="Holmfeldt K."/>
            <person name="Nilsson E."/>
            <person name="Simone D."/>
            <person name="Lopez-Fernandez M."/>
            <person name="Wu X."/>
            <person name="de Brujin I."/>
            <person name="Lundin D."/>
            <person name="Andersson A."/>
            <person name="Bertilsson S."/>
            <person name="Dopson M."/>
        </authorList>
    </citation>
    <scope>NUCLEOTIDE SEQUENCE</scope>
    <source>
        <strain evidence="2">MM415B02086</strain>
    </source>
</reference>
<protein>
    <submittedName>
        <fullName evidence="2">Putative ribonuclease H</fullName>
    </submittedName>
</protein>
<dbReference type="GO" id="GO:0003676">
    <property type="term" value="F:nucleic acid binding"/>
    <property type="evidence" value="ECO:0007669"/>
    <property type="project" value="InterPro"/>
</dbReference>
<dbReference type="AlphaFoldDB" id="A0A6M3KWL3"/>
<evidence type="ECO:0000259" key="1">
    <source>
        <dbReference type="Pfam" id="PF00075"/>
    </source>
</evidence>
<dbReference type="InterPro" id="IPR002156">
    <property type="entry name" value="RNaseH_domain"/>
</dbReference>
<dbReference type="SUPFAM" id="SSF53098">
    <property type="entry name" value="Ribonuclease H-like"/>
    <property type="match status" value="1"/>
</dbReference>
<dbReference type="InterPro" id="IPR036397">
    <property type="entry name" value="RNaseH_sf"/>
</dbReference>
<feature type="domain" description="RNase H type-1" evidence="1">
    <location>
        <begin position="2"/>
        <end position="77"/>
    </location>
</feature>
<dbReference type="PANTHER" id="PTHR46387">
    <property type="entry name" value="POLYNUCLEOTIDYL TRANSFERASE, RIBONUCLEASE H-LIKE SUPERFAMILY PROTEIN"/>
    <property type="match status" value="1"/>
</dbReference>
<accession>A0A6M3KWL3</accession>
<dbReference type="InterPro" id="IPR012337">
    <property type="entry name" value="RNaseH-like_sf"/>
</dbReference>
<dbReference type="Pfam" id="PF00075">
    <property type="entry name" value="RNase_H"/>
    <property type="match status" value="1"/>
</dbReference>
<dbReference type="PANTHER" id="PTHR46387:SF2">
    <property type="entry name" value="RIBONUCLEASE HI"/>
    <property type="match status" value="1"/>
</dbReference>
<proteinExistence type="predicted"/>
<organism evidence="2">
    <name type="scientific">viral metagenome</name>
    <dbReference type="NCBI Taxonomy" id="1070528"/>
    <lineage>
        <taxon>unclassified sequences</taxon>
        <taxon>metagenomes</taxon>
        <taxon>organismal metagenomes</taxon>
    </lineage>
</organism>
<dbReference type="Gene3D" id="3.30.420.10">
    <property type="entry name" value="Ribonuclease H-like superfamily/Ribonuclease H"/>
    <property type="match status" value="1"/>
</dbReference>